<evidence type="ECO:0000256" key="12">
    <source>
        <dbReference type="ARBA" id="ARBA00023012"/>
    </source>
</evidence>
<evidence type="ECO:0000256" key="14">
    <source>
        <dbReference type="SAM" id="Phobius"/>
    </source>
</evidence>
<dbReference type="PRINTS" id="PR00344">
    <property type="entry name" value="BCTRLSENSOR"/>
</dbReference>
<dbReference type="InterPro" id="IPR036890">
    <property type="entry name" value="HATPase_C_sf"/>
</dbReference>
<dbReference type="RefSeq" id="WP_146951212.1">
    <property type="nucleotide sequence ID" value="NZ_BAABBJ010000005.1"/>
</dbReference>
<dbReference type="PANTHER" id="PTHR45569">
    <property type="entry name" value="SENSOR PROTEIN KDPD"/>
    <property type="match status" value="1"/>
</dbReference>
<dbReference type="Pfam" id="PF13493">
    <property type="entry name" value="DUF4118"/>
    <property type="match status" value="1"/>
</dbReference>
<evidence type="ECO:0000256" key="6">
    <source>
        <dbReference type="ARBA" id="ARBA00022679"/>
    </source>
</evidence>
<dbReference type="Gene3D" id="3.30.565.10">
    <property type="entry name" value="Histidine kinase-like ATPase, C-terminal domain"/>
    <property type="match status" value="1"/>
</dbReference>
<dbReference type="Pfam" id="PF02518">
    <property type="entry name" value="HATPase_c"/>
    <property type="match status" value="1"/>
</dbReference>
<dbReference type="Gene3D" id="1.20.120.620">
    <property type="entry name" value="Backbone structure of the membrane domain of e. Coli histidine kinase receptor kdpd"/>
    <property type="match status" value="1"/>
</dbReference>
<evidence type="ECO:0000256" key="8">
    <source>
        <dbReference type="ARBA" id="ARBA00022741"/>
    </source>
</evidence>
<gene>
    <name evidence="16" type="ORF">CSO01_01400</name>
</gene>
<keyword evidence="17" id="KW-1185">Reference proteome</keyword>
<feature type="transmembrane region" description="Helical" evidence="14">
    <location>
        <begin position="25"/>
        <end position="44"/>
    </location>
</feature>
<evidence type="ECO:0000256" key="2">
    <source>
        <dbReference type="ARBA" id="ARBA00004141"/>
    </source>
</evidence>
<keyword evidence="10" id="KW-0067">ATP-binding</keyword>
<dbReference type="SUPFAM" id="SSF47384">
    <property type="entry name" value="Homodimeric domain of signal transducing histidine kinase"/>
    <property type="match status" value="1"/>
</dbReference>
<dbReference type="EC" id="2.7.13.3" evidence="4"/>
<dbReference type="AlphaFoldDB" id="A0A512P899"/>
<comment type="caution">
    <text evidence="16">The sequence shown here is derived from an EMBL/GenBank/DDBJ whole genome shotgun (WGS) entry which is preliminary data.</text>
</comment>
<dbReference type="InterPro" id="IPR005467">
    <property type="entry name" value="His_kinase_dom"/>
</dbReference>
<dbReference type="InterPro" id="IPR025201">
    <property type="entry name" value="KdpD_TM"/>
</dbReference>
<proteinExistence type="predicted"/>
<dbReference type="SMART" id="SM00388">
    <property type="entry name" value="HisKA"/>
    <property type="match status" value="1"/>
</dbReference>
<protein>
    <recommendedName>
        <fullName evidence="4">histidine kinase</fullName>
        <ecNumber evidence="4">2.7.13.3</ecNumber>
    </recommendedName>
</protein>
<evidence type="ECO:0000256" key="10">
    <source>
        <dbReference type="ARBA" id="ARBA00022840"/>
    </source>
</evidence>
<comment type="catalytic activity">
    <reaction evidence="1">
        <text>ATP + protein L-histidine = ADP + protein N-phospho-L-histidine.</text>
        <dbReference type="EC" id="2.7.13.3"/>
    </reaction>
</comment>
<dbReference type="Proteomes" id="UP000321798">
    <property type="component" value="Unassembled WGS sequence"/>
</dbReference>
<dbReference type="InterPro" id="IPR003594">
    <property type="entry name" value="HATPase_dom"/>
</dbReference>
<dbReference type="SUPFAM" id="SSF55874">
    <property type="entry name" value="ATPase domain of HSP90 chaperone/DNA topoisomerase II/histidine kinase"/>
    <property type="match status" value="1"/>
</dbReference>
<dbReference type="InterPro" id="IPR003661">
    <property type="entry name" value="HisK_dim/P_dom"/>
</dbReference>
<keyword evidence="11 14" id="KW-1133">Transmembrane helix</keyword>
<evidence type="ECO:0000259" key="15">
    <source>
        <dbReference type="PROSITE" id="PS50109"/>
    </source>
</evidence>
<feature type="domain" description="Histidine kinase" evidence="15">
    <location>
        <begin position="277"/>
        <end position="488"/>
    </location>
</feature>
<dbReference type="GO" id="GO:0005886">
    <property type="term" value="C:plasma membrane"/>
    <property type="evidence" value="ECO:0007669"/>
    <property type="project" value="UniProtKB-SubCell"/>
</dbReference>
<dbReference type="SMART" id="SM00387">
    <property type="entry name" value="HATPase_c"/>
    <property type="match status" value="1"/>
</dbReference>
<dbReference type="EMBL" id="BKAL01000001">
    <property type="protein sequence ID" value="GEP67425.1"/>
    <property type="molecule type" value="Genomic_DNA"/>
</dbReference>
<dbReference type="InterPro" id="IPR004358">
    <property type="entry name" value="Sig_transdc_His_kin-like_C"/>
</dbReference>
<keyword evidence="5" id="KW-0597">Phosphoprotein</keyword>
<keyword evidence="12" id="KW-0902">Two-component regulatory system</keyword>
<evidence type="ECO:0000313" key="17">
    <source>
        <dbReference type="Proteomes" id="UP000321798"/>
    </source>
</evidence>
<dbReference type="CDD" id="cd00075">
    <property type="entry name" value="HATPase"/>
    <property type="match status" value="1"/>
</dbReference>
<keyword evidence="13 14" id="KW-0472">Membrane</keyword>
<feature type="transmembrane region" description="Helical" evidence="14">
    <location>
        <begin position="56"/>
        <end position="82"/>
    </location>
</feature>
<evidence type="ECO:0000256" key="5">
    <source>
        <dbReference type="ARBA" id="ARBA00022553"/>
    </source>
</evidence>
<comment type="subcellular location">
    <subcellularLocation>
        <location evidence="3">Cell membrane</location>
    </subcellularLocation>
    <subcellularLocation>
        <location evidence="2">Membrane</location>
        <topology evidence="2">Multi-pass membrane protein</topology>
    </subcellularLocation>
</comment>
<reference evidence="16 17" key="1">
    <citation type="submission" date="2019-07" db="EMBL/GenBank/DDBJ databases">
        <title>Whole genome shotgun sequence of Cellulomonas soli NBRC 109434.</title>
        <authorList>
            <person name="Hosoyama A."/>
            <person name="Uohara A."/>
            <person name="Ohji S."/>
            <person name="Ichikawa N."/>
        </authorList>
    </citation>
    <scope>NUCLEOTIDE SEQUENCE [LARGE SCALE GENOMIC DNA]</scope>
    <source>
        <strain evidence="16 17">NBRC 109434</strain>
    </source>
</reference>
<organism evidence="16 17">
    <name type="scientific">Cellulomonas soli</name>
    <dbReference type="NCBI Taxonomy" id="931535"/>
    <lineage>
        <taxon>Bacteria</taxon>
        <taxon>Bacillati</taxon>
        <taxon>Actinomycetota</taxon>
        <taxon>Actinomycetes</taxon>
        <taxon>Micrococcales</taxon>
        <taxon>Cellulomonadaceae</taxon>
        <taxon>Cellulomonas</taxon>
    </lineage>
</organism>
<keyword evidence="8" id="KW-0547">Nucleotide-binding</keyword>
<dbReference type="Pfam" id="PF00512">
    <property type="entry name" value="HisKA"/>
    <property type="match status" value="1"/>
</dbReference>
<dbReference type="CDD" id="cd00082">
    <property type="entry name" value="HisKA"/>
    <property type="match status" value="1"/>
</dbReference>
<dbReference type="OrthoDB" id="9806130at2"/>
<evidence type="ECO:0000313" key="16">
    <source>
        <dbReference type="EMBL" id="GEP67425.1"/>
    </source>
</evidence>
<evidence type="ECO:0000256" key="9">
    <source>
        <dbReference type="ARBA" id="ARBA00022777"/>
    </source>
</evidence>
<evidence type="ECO:0000256" key="3">
    <source>
        <dbReference type="ARBA" id="ARBA00004236"/>
    </source>
</evidence>
<evidence type="ECO:0000256" key="11">
    <source>
        <dbReference type="ARBA" id="ARBA00022989"/>
    </source>
</evidence>
<feature type="transmembrane region" description="Helical" evidence="14">
    <location>
        <begin position="103"/>
        <end position="124"/>
    </location>
</feature>
<keyword evidence="9" id="KW-0418">Kinase</keyword>
<evidence type="ECO:0000256" key="13">
    <source>
        <dbReference type="ARBA" id="ARBA00023136"/>
    </source>
</evidence>
<evidence type="ECO:0000256" key="4">
    <source>
        <dbReference type="ARBA" id="ARBA00012438"/>
    </source>
</evidence>
<dbReference type="PROSITE" id="PS50109">
    <property type="entry name" value="HIS_KIN"/>
    <property type="match status" value="1"/>
</dbReference>
<name>A0A512P899_9CELL</name>
<evidence type="ECO:0000256" key="7">
    <source>
        <dbReference type="ARBA" id="ARBA00022692"/>
    </source>
</evidence>
<dbReference type="InterPro" id="IPR052023">
    <property type="entry name" value="Histidine_kinase_KdpD"/>
</dbReference>
<accession>A0A512P899</accession>
<dbReference type="PANTHER" id="PTHR45569:SF1">
    <property type="entry name" value="SENSOR PROTEIN KDPD"/>
    <property type="match status" value="1"/>
</dbReference>
<dbReference type="Gene3D" id="1.10.287.130">
    <property type="match status" value="1"/>
</dbReference>
<dbReference type="InterPro" id="IPR038318">
    <property type="entry name" value="KdpD_sf"/>
</dbReference>
<keyword evidence="7 14" id="KW-0812">Transmembrane</keyword>
<sequence length="489" mass="50950">MSSPSGYATSAAASRLTRLSRTRRGTAVVVLLVALPVLTAAVVGSSELSLGSALMLYVLLVVVVASVGGIGPGVLAAVASALTANWFLIPPRHTLAIENRDAVLELVVFLAVSLIVSVTVELAARERATASRSALEARVLADVSARAPGDLRPADVLEEVRRAFAMVAVALVRTRPGRTEEVVASVGTMPVGHVPAAPPVERYSGAVPAEPVQPAARLRAGDELELVAYGPALFAEDRGLLQRLAAAAARAWEGQRLAAHAVELAEADRMRAALLAAVGHDLRTPLAGLKAAVSSLRQDDVDWSPAERAELLGSIEESTDHLTDIIANLLDISRIEAGAVTAQVAPVALDEVVARTLLPVPAAQVDLDLSDTLPLVQADAGLLDRVVANLVDNARRHTPPGVPVEVRARLVGDRVDLQVRDHGPGVPREKWETIFVPFQRLDDKAVGGHTGLGLAIAQGFCDAMGAALTPSHTPGGGLTMTVRLVVAAP</sequence>
<dbReference type="GO" id="GO:0005524">
    <property type="term" value="F:ATP binding"/>
    <property type="evidence" value="ECO:0007669"/>
    <property type="project" value="UniProtKB-KW"/>
</dbReference>
<dbReference type="InterPro" id="IPR036097">
    <property type="entry name" value="HisK_dim/P_sf"/>
</dbReference>
<dbReference type="GO" id="GO:0000155">
    <property type="term" value="F:phosphorelay sensor kinase activity"/>
    <property type="evidence" value="ECO:0007669"/>
    <property type="project" value="InterPro"/>
</dbReference>
<evidence type="ECO:0000256" key="1">
    <source>
        <dbReference type="ARBA" id="ARBA00000085"/>
    </source>
</evidence>
<keyword evidence="6" id="KW-0808">Transferase</keyword>